<dbReference type="Proteomes" id="UP000002714">
    <property type="component" value="Chromosome"/>
</dbReference>
<dbReference type="EMBL" id="CP000153">
    <property type="protein sequence ID" value="ABB44802.1"/>
    <property type="molecule type" value="Genomic_DNA"/>
</dbReference>
<dbReference type="PROSITE" id="PS51257">
    <property type="entry name" value="PROKAR_LIPOPROTEIN"/>
    <property type="match status" value="1"/>
</dbReference>
<sequence length="198" mass="22146">MKIFFALITIFLFVGCTTIKPHVSEFRVITKDTQIKSSASGCRDKSLKISQAFSTPSLLSLDMDYTESDNKIFSYSQSQWQESPNSSITSELFKSIRDSDIFKSVHSFKSRVKSEYILEIDIEEFMQFYTKNMSSSHVNIVVNLSLVDAKTNNTLSTNKFTSKVDAKTADASGGAEALSIALDEIISKNIEWLEGACK</sequence>
<dbReference type="eggNOG" id="COG3218">
    <property type="taxonomic scope" value="Bacteria"/>
</dbReference>
<name>Q30QC9_SULDN</name>
<dbReference type="Gene3D" id="3.40.50.10610">
    <property type="entry name" value="ABC-type transport auxiliary lipoprotein component"/>
    <property type="match status" value="1"/>
</dbReference>
<dbReference type="HOGENOM" id="CLU_1336940_0_0_7"/>
<gene>
    <name evidence="2" type="ordered locus">Suden_1525</name>
</gene>
<dbReference type="OrthoDB" id="5333989at2"/>
<evidence type="ECO:0000259" key="1">
    <source>
        <dbReference type="Pfam" id="PF03886"/>
    </source>
</evidence>
<dbReference type="RefSeq" id="WP_011373154.1">
    <property type="nucleotide sequence ID" value="NC_007575.1"/>
</dbReference>
<feature type="domain" description="ABC-type transport auxiliary lipoprotein component" evidence="1">
    <location>
        <begin position="65"/>
        <end position="185"/>
    </location>
</feature>
<dbReference type="KEGG" id="tdn:Suden_1525"/>
<proteinExistence type="predicted"/>
<reference evidence="2 3" key="1">
    <citation type="journal article" date="2008" name="Appl. Environ. Microbiol.">
        <title>Genome of the epsilonproteobacterial chemolithoautotroph Sulfurimonas denitrificans.</title>
        <authorList>
            <person name="Sievert S.M."/>
            <person name="Scott K.M."/>
            <person name="Klotz M.G."/>
            <person name="Chain P.S.G."/>
            <person name="Hauser L.J."/>
            <person name="Hemp J."/>
            <person name="Huegler M."/>
            <person name="Land M."/>
            <person name="Lapidus A."/>
            <person name="Larimer F.W."/>
            <person name="Lucas S."/>
            <person name="Malfatti S.A."/>
            <person name="Meyer F."/>
            <person name="Paulsen I.T."/>
            <person name="Ren Q."/>
            <person name="Simon J."/>
            <person name="Bailey K."/>
            <person name="Diaz E."/>
            <person name="Fitzpatrick K.A."/>
            <person name="Glover B."/>
            <person name="Gwatney N."/>
            <person name="Korajkic A."/>
            <person name="Long A."/>
            <person name="Mobberley J.M."/>
            <person name="Pantry S.N."/>
            <person name="Pazder G."/>
            <person name="Peterson S."/>
            <person name="Quintanilla J.D."/>
            <person name="Sprinkle R."/>
            <person name="Stephens J."/>
            <person name="Thomas P."/>
            <person name="Vaughn R."/>
            <person name="Weber M.J."/>
            <person name="Wooten L.L."/>
        </authorList>
    </citation>
    <scope>NUCLEOTIDE SEQUENCE [LARGE SCALE GENOMIC DNA]</scope>
    <source>
        <strain evidence="3">ATCC 33889 / DSM 1251</strain>
    </source>
</reference>
<protein>
    <recommendedName>
        <fullName evidence="1">ABC-type transport auxiliary lipoprotein component domain-containing protein</fullName>
    </recommendedName>
</protein>
<dbReference type="AlphaFoldDB" id="Q30QC9"/>
<evidence type="ECO:0000313" key="2">
    <source>
        <dbReference type="EMBL" id="ABB44802.1"/>
    </source>
</evidence>
<dbReference type="STRING" id="326298.Suden_1525"/>
<organism evidence="2 3">
    <name type="scientific">Sulfurimonas denitrificans (strain ATCC 33889 / DSM 1251)</name>
    <name type="common">Thiomicrospira denitrificans (strain ATCC 33889 / DSM 1251)</name>
    <dbReference type="NCBI Taxonomy" id="326298"/>
    <lineage>
        <taxon>Bacteria</taxon>
        <taxon>Pseudomonadati</taxon>
        <taxon>Campylobacterota</taxon>
        <taxon>Epsilonproteobacteria</taxon>
        <taxon>Campylobacterales</taxon>
        <taxon>Sulfurimonadaceae</taxon>
        <taxon>Sulfurimonas</taxon>
    </lineage>
</organism>
<dbReference type="SUPFAM" id="SSF159594">
    <property type="entry name" value="XCC0632-like"/>
    <property type="match status" value="1"/>
</dbReference>
<dbReference type="Pfam" id="PF03886">
    <property type="entry name" value="ABC_trans_aux"/>
    <property type="match status" value="1"/>
</dbReference>
<dbReference type="InterPro" id="IPR005586">
    <property type="entry name" value="ABC_trans_aux"/>
</dbReference>
<accession>Q30QC9</accession>
<keyword evidence="3" id="KW-1185">Reference proteome</keyword>
<evidence type="ECO:0000313" key="3">
    <source>
        <dbReference type="Proteomes" id="UP000002714"/>
    </source>
</evidence>